<dbReference type="GO" id="GO:0005737">
    <property type="term" value="C:cytoplasm"/>
    <property type="evidence" value="ECO:0007669"/>
    <property type="project" value="TreeGrafter"/>
</dbReference>
<dbReference type="PANTHER" id="PTHR10159">
    <property type="entry name" value="DUAL SPECIFICITY PROTEIN PHOSPHATASE"/>
    <property type="match status" value="1"/>
</dbReference>
<dbReference type="PROSITE" id="PS00383">
    <property type="entry name" value="TYR_PHOSPHATASE_1"/>
    <property type="match status" value="1"/>
</dbReference>
<dbReference type="PROSITE" id="PS50056">
    <property type="entry name" value="TYR_PHOSPHATASE_2"/>
    <property type="match status" value="1"/>
</dbReference>
<keyword evidence="4" id="KW-0904">Protein phosphatase</keyword>
<evidence type="ECO:0000259" key="6">
    <source>
        <dbReference type="PROSITE" id="PS50056"/>
    </source>
</evidence>
<keyword evidence="3" id="KW-0378">Hydrolase</keyword>
<name>A0A7S3NCI9_9SPIT</name>
<dbReference type="EMBL" id="HBII01029897">
    <property type="protein sequence ID" value="CAE0353492.1"/>
    <property type="molecule type" value="Transcribed_RNA"/>
</dbReference>
<dbReference type="Gene3D" id="3.90.190.10">
    <property type="entry name" value="Protein tyrosine phosphatase superfamily"/>
    <property type="match status" value="1"/>
</dbReference>
<evidence type="ECO:0000256" key="2">
    <source>
        <dbReference type="ARBA" id="ARBA00013064"/>
    </source>
</evidence>
<feature type="domain" description="Tyrosine specific protein phosphatases" evidence="6">
    <location>
        <begin position="30"/>
        <end position="91"/>
    </location>
</feature>
<dbReference type="PANTHER" id="PTHR10159:SF519">
    <property type="entry name" value="DUAL SPECIFICITY PROTEIN PHOSPHATASE MPK3"/>
    <property type="match status" value="1"/>
</dbReference>
<dbReference type="GO" id="GO:0004725">
    <property type="term" value="F:protein tyrosine phosphatase activity"/>
    <property type="evidence" value="ECO:0007669"/>
    <property type="project" value="UniProtKB-EC"/>
</dbReference>
<dbReference type="InterPro" id="IPR020422">
    <property type="entry name" value="TYR_PHOSPHATASE_DUAL_dom"/>
</dbReference>
<protein>
    <recommendedName>
        <fullName evidence="2">protein-tyrosine-phosphatase</fullName>
        <ecNumber evidence="2">3.1.3.48</ecNumber>
    </recommendedName>
</protein>
<feature type="compositionally biased region" description="Low complexity" evidence="5">
    <location>
        <begin position="144"/>
        <end position="155"/>
    </location>
</feature>
<sequence length="161" mass="18480">MIMVSGAAMSNDMIMDLNAKTIENVENQVKDKIYEIDTISTYNMQNSNNQNRVLVHCAMGMSRSATMVIMYLMRKFKLDWSLAFDIVKIRRDIIDPNEGFIAKLKEYECPPPKSCRFTKYKERTVSTEINEEDELTDNDKGDSETSSSSEDLMSTKYAIDV</sequence>
<accession>A0A7S3NCI9</accession>
<dbReference type="InterPro" id="IPR016130">
    <property type="entry name" value="Tyr_Pase_AS"/>
</dbReference>
<dbReference type="InterPro" id="IPR000387">
    <property type="entry name" value="Tyr_Pase_dom"/>
</dbReference>
<comment type="similarity">
    <text evidence="1">Belongs to the protein-tyrosine phosphatase family. Non-receptor class dual specificity subfamily.</text>
</comment>
<evidence type="ECO:0000256" key="1">
    <source>
        <dbReference type="ARBA" id="ARBA00008601"/>
    </source>
</evidence>
<dbReference type="Pfam" id="PF00782">
    <property type="entry name" value="DSPc"/>
    <property type="match status" value="1"/>
</dbReference>
<evidence type="ECO:0000256" key="5">
    <source>
        <dbReference type="SAM" id="MobiDB-lite"/>
    </source>
</evidence>
<dbReference type="InterPro" id="IPR000340">
    <property type="entry name" value="Dual-sp_phosphatase_cat-dom"/>
</dbReference>
<organism evidence="7">
    <name type="scientific">Euplotes harpa</name>
    <dbReference type="NCBI Taxonomy" id="151035"/>
    <lineage>
        <taxon>Eukaryota</taxon>
        <taxon>Sar</taxon>
        <taxon>Alveolata</taxon>
        <taxon>Ciliophora</taxon>
        <taxon>Intramacronucleata</taxon>
        <taxon>Spirotrichea</taxon>
        <taxon>Hypotrichia</taxon>
        <taxon>Euplotida</taxon>
        <taxon>Euplotidae</taxon>
        <taxon>Euplotes</taxon>
    </lineage>
</organism>
<dbReference type="SMART" id="SM00195">
    <property type="entry name" value="DSPc"/>
    <property type="match status" value="1"/>
</dbReference>
<evidence type="ECO:0000313" key="8">
    <source>
        <dbReference type="EMBL" id="CAE0353493.1"/>
    </source>
</evidence>
<evidence type="ECO:0000256" key="3">
    <source>
        <dbReference type="ARBA" id="ARBA00022801"/>
    </source>
</evidence>
<gene>
    <name evidence="7" type="ORF">EHAR0213_LOCUS12408</name>
    <name evidence="8" type="ORF">EHAR0213_LOCUS12409</name>
</gene>
<reference evidence="7" key="1">
    <citation type="submission" date="2021-01" db="EMBL/GenBank/DDBJ databases">
        <authorList>
            <person name="Corre E."/>
            <person name="Pelletier E."/>
            <person name="Niang G."/>
            <person name="Scheremetjew M."/>
            <person name="Finn R."/>
            <person name="Kale V."/>
            <person name="Holt S."/>
            <person name="Cochrane G."/>
            <person name="Meng A."/>
            <person name="Brown T."/>
            <person name="Cohen L."/>
        </authorList>
    </citation>
    <scope>NUCLEOTIDE SEQUENCE</scope>
    <source>
        <strain evidence="7">FSP1.4</strain>
    </source>
</reference>
<dbReference type="EC" id="3.1.3.48" evidence="2"/>
<dbReference type="InterPro" id="IPR029021">
    <property type="entry name" value="Prot-tyrosine_phosphatase-like"/>
</dbReference>
<proteinExistence type="inferred from homology"/>
<dbReference type="GO" id="GO:0043409">
    <property type="term" value="P:negative regulation of MAPK cascade"/>
    <property type="evidence" value="ECO:0007669"/>
    <property type="project" value="TreeGrafter"/>
</dbReference>
<dbReference type="CDD" id="cd14498">
    <property type="entry name" value="DSP"/>
    <property type="match status" value="1"/>
</dbReference>
<dbReference type="AlphaFoldDB" id="A0A7S3NCI9"/>
<dbReference type="SUPFAM" id="SSF52799">
    <property type="entry name" value="(Phosphotyrosine protein) phosphatases II"/>
    <property type="match status" value="1"/>
</dbReference>
<feature type="region of interest" description="Disordered" evidence="5">
    <location>
        <begin position="127"/>
        <end position="161"/>
    </location>
</feature>
<evidence type="ECO:0000313" key="7">
    <source>
        <dbReference type="EMBL" id="CAE0353492.1"/>
    </source>
</evidence>
<dbReference type="EMBL" id="HBII01029898">
    <property type="protein sequence ID" value="CAE0353493.1"/>
    <property type="molecule type" value="Transcribed_RNA"/>
</dbReference>
<evidence type="ECO:0000256" key="4">
    <source>
        <dbReference type="ARBA" id="ARBA00022912"/>
    </source>
</evidence>